<feature type="compositionally biased region" description="Polar residues" evidence="6">
    <location>
        <begin position="224"/>
        <end position="239"/>
    </location>
</feature>
<evidence type="ECO:0000256" key="6">
    <source>
        <dbReference type="SAM" id="MobiDB-lite"/>
    </source>
</evidence>
<dbReference type="Gene3D" id="2.20.25.20">
    <property type="match status" value="1"/>
</dbReference>
<evidence type="ECO:0000256" key="2">
    <source>
        <dbReference type="ARBA" id="ARBA00022723"/>
    </source>
</evidence>
<dbReference type="OrthoDB" id="9984940at2759"/>
<keyword evidence="8" id="KW-1185">Reference proteome</keyword>
<keyword evidence="2" id="KW-0479">Metal-binding</keyword>
<dbReference type="PANTHER" id="PTHR15493:SF9">
    <property type="entry name" value="GH14043P"/>
    <property type="match status" value="1"/>
</dbReference>
<keyword evidence="4" id="KW-0833">Ubl conjugation pathway</keyword>
<dbReference type="Proteomes" id="UP000749559">
    <property type="component" value="Unassembled WGS sequence"/>
</dbReference>
<evidence type="ECO:0000256" key="5">
    <source>
        <dbReference type="ARBA" id="ARBA00022833"/>
    </source>
</evidence>
<dbReference type="SUPFAM" id="SSF81383">
    <property type="entry name" value="F-box domain"/>
    <property type="match status" value="1"/>
</dbReference>
<sequence length="535" mass="59791">MRVVTSIMDGRTTVPQVVVSTEDDATYTDATTTVVTHHVIEPEHNLMALFHNNFNKSRSVSTSTPYVSRTIESNLQHSPSGEVPIMSLGYFKVTDDPHNDSCFKDTEPIDDKNAHLVHMESGSITHGFESDAICSTKVKSVSISNNFTVTSNDSMASYTITTKTLGTPNEDARCKKHLDQNYSIDSGHGSYDSGLPESLDGTSHLDTFDSHSFISSNNSYSTNVEQSQHSINSPQSPSSDDLCIQYSKTTESIITSKPPISRTVPISVVDKHRWTSTPQDKSDYKLKSTPVQSSSHHAWNEHSPILSPYQDQILKKMMSHFSPPEPDRLIGRKMGLDDVDILAELDARNISAVSTILAYIPTEDLCKICLVSQTWRTICYTDKRANIRRLTYLEKTNGKENPSTKGYAEVSKENLSHHAPAEQRHPLITRQVLGENSPTKEPPATPLDNFTKVRSVAKNLKNFESLKRCPRCQSPSRYSEAEERANCTTKSCKYDFCTRCLCDFHGASPCPSMITKRSKKNTVNSKKSKQRLRRL</sequence>
<dbReference type="GO" id="GO:0016567">
    <property type="term" value="P:protein ubiquitination"/>
    <property type="evidence" value="ECO:0007669"/>
    <property type="project" value="UniProtKB-UniPathway"/>
</dbReference>
<dbReference type="PROSITE" id="PS51872">
    <property type="entry name" value="ZF_ZBR"/>
    <property type="match status" value="1"/>
</dbReference>
<dbReference type="InterPro" id="IPR036047">
    <property type="entry name" value="F-box-like_dom_sf"/>
</dbReference>
<evidence type="ECO:0000256" key="3">
    <source>
        <dbReference type="ARBA" id="ARBA00022771"/>
    </source>
</evidence>
<dbReference type="CDD" id="cd22086">
    <property type="entry name" value="F-box_EMI"/>
    <property type="match status" value="1"/>
</dbReference>
<dbReference type="UniPathway" id="UPA00143"/>
<evidence type="ECO:0000313" key="8">
    <source>
        <dbReference type="Proteomes" id="UP000749559"/>
    </source>
</evidence>
<dbReference type="InterPro" id="IPR047147">
    <property type="entry name" value="FBX5_43"/>
</dbReference>
<evidence type="ECO:0000256" key="1">
    <source>
        <dbReference type="ARBA" id="ARBA00004906"/>
    </source>
</evidence>
<reference evidence="7" key="1">
    <citation type="submission" date="2022-03" db="EMBL/GenBank/DDBJ databases">
        <authorList>
            <person name="Martin C."/>
        </authorList>
    </citation>
    <scope>NUCLEOTIDE SEQUENCE</scope>
</reference>
<keyword evidence="3" id="KW-0863">Zinc-finger</keyword>
<evidence type="ECO:0000313" key="7">
    <source>
        <dbReference type="EMBL" id="CAH1772427.1"/>
    </source>
</evidence>
<evidence type="ECO:0000256" key="4">
    <source>
        <dbReference type="ARBA" id="ARBA00022786"/>
    </source>
</evidence>
<comment type="pathway">
    <text evidence="1">Protein modification; protein ubiquitination.</text>
</comment>
<dbReference type="AlphaFoldDB" id="A0A8J1US03"/>
<dbReference type="SUPFAM" id="SSF57850">
    <property type="entry name" value="RING/U-box"/>
    <property type="match status" value="1"/>
</dbReference>
<keyword evidence="5" id="KW-0862">Zinc</keyword>
<accession>A0A8J1US03</accession>
<dbReference type="GO" id="GO:0045835">
    <property type="term" value="P:negative regulation of meiotic nuclear division"/>
    <property type="evidence" value="ECO:0007669"/>
    <property type="project" value="InterPro"/>
</dbReference>
<dbReference type="GO" id="GO:0008270">
    <property type="term" value="F:zinc ion binding"/>
    <property type="evidence" value="ECO:0007669"/>
    <property type="project" value="UniProtKB-KW"/>
</dbReference>
<feature type="region of interest" description="Disordered" evidence="6">
    <location>
        <begin position="219"/>
        <end position="242"/>
    </location>
</feature>
<comment type="caution">
    <text evidence="7">The sequence shown here is derived from an EMBL/GenBank/DDBJ whole genome shotgun (WGS) entry which is preliminary data.</text>
</comment>
<organism evidence="7 8">
    <name type="scientific">Owenia fusiformis</name>
    <name type="common">Polychaete worm</name>
    <dbReference type="NCBI Taxonomy" id="6347"/>
    <lineage>
        <taxon>Eukaryota</taxon>
        <taxon>Metazoa</taxon>
        <taxon>Spiralia</taxon>
        <taxon>Lophotrochozoa</taxon>
        <taxon>Annelida</taxon>
        <taxon>Polychaeta</taxon>
        <taxon>Sedentaria</taxon>
        <taxon>Canalipalpata</taxon>
        <taxon>Sabellida</taxon>
        <taxon>Oweniida</taxon>
        <taxon>Oweniidae</taxon>
        <taxon>Owenia</taxon>
    </lineage>
</organism>
<dbReference type="Pfam" id="PF00646">
    <property type="entry name" value="F-box"/>
    <property type="match status" value="1"/>
</dbReference>
<dbReference type="Pfam" id="PF22191">
    <property type="entry name" value="IBR_1"/>
    <property type="match status" value="1"/>
</dbReference>
<dbReference type="GO" id="GO:0005634">
    <property type="term" value="C:nucleus"/>
    <property type="evidence" value="ECO:0007669"/>
    <property type="project" value="TreeGrafter"/>
</dbReference>
<name>A0A8J1US03_OWEFU</name>
<dbReference type="GO" id="GO:0007088">
    <property type="term" value="P:regulation of mitotic nuclear division"/>
    <property type="evidence" value="ECO:0007669"/>
    <property type="project" value="InterPro"/>
</dbReference>
<dbReference type="InterPro" id="IPR044064">
    <property type="entry name" value="ZF_ZBR"/>
</dbReference>
<proteinExistence type="predicted"/>
<protein>
    <submittedName>
        <fullName evidence="7">Uncharacterized protein</fullName>
    </submittedName>
</protein>
<dbReference type="EMBL" id="CAIIXF020000001">
    <property type="protein sequence ID" value="CAH1772427.1"/>
    <property type="molecule type" value="Genomic_DNA"/>
</dbReference>
<gene>
    <name evidence="7" type="ORF">OFUS_LOCUS194</name>
</gene>
<dbReference type="InterPro" id="IPR001810">
    <property type="entry name" value="F-box_dom"/>
</dbReference>
<dbReference type="PANTHER" id="PTHR15493">
    <property type="entry name" value="F-BOX ONLY PROTEIN 5 AND 43"/>
    <property type="match status" value="1"/>
</dbReference>
<dbReference type="CDD" id="cd20348">
    <property type="entry name" value="BRcat_RBR_EMI"/>
    <property type="match status" value="1"/>
</dbReference>
<dbReference type="FunFam" id="2.20.25.20:FF:000006">
    <property type="entry name" value="F-box only protein 5"/>
    <property type="match status" value="1"/>
</dbReference>